<keyword evidence="2" id="KW-1185">Reference proteome</keyword>
<organism evidence="1 2">
    <name type="scientific">Novymonas esmeraldas</name>
    <dbReference type="NCBI Taxonomy" id="1808958"/>
    <lineage>
        <taxon>Eukaryota</taxon>
        <taxon>Discoba</taxon>
        <taxon>Euglenozoa</taxon>
        <taxon>Kinetoplastea</taxon>
        <taxon>Metakinetoplastina</taxon>
        <taxon>Trypanosomatida</taxon>
        <taxon>Trypanosomatidae</taxon>
        <taxon>Novymonas</taxon>
    </lineage>
</organism>
<reference evidence="1 2" key="1">
    <citation type="journal article" date="2021" name="MBio">
        <title>A New Model Trypanosomatid, Novymonas esmeraldas: Genomic Perception of Its 'Candidatus Pandoraea novymonadis' Endosymbiont.</title>
        <authorList>
            <person name="Zakharova A."/>
            <person name="Saura A."/>
            <person name="Butenko A."/>
            <person name="Podesvova L."/>
            <person name="Warmusova S."/>
            <person name="Kostygov A.Y."/>
            <person name="Nenarokova A."/>
            <person name="Lukes J."/>
            <person name="Opperdoes F.R."/>
            <person name="Yurchenko V."/>
        </authorList>
    </citation>
    <scope>NUCLEOTIDE SEQUENCE [LARGE SCALE GENOMIC DNA]</scope>
    <source>
        <strain evidence="1 2">E262AT.01</strain>
    </source>
</reference>
<dbReference type="GO" id="GO:0016757">
    <property type="term" value="F:glycosyltransferase activity"/>
    <property type="evidence" value="ECO:0007669"/>
    <property type="project" value="UniProtKB-KW"/>
</dbReference>
<keyword evidence="1" id="KW-0808">Transferase</keyword>
<gene>
    <name evidence="1" type="ORF">NESM_000913000</name>
</gene>
<name>A0AAW0F2C9_9TRYP</name>
<evidence type="ECO:0000313" key="2">
    <source>
        <dbReference type="Proteomes" id="UP001430356"/>
    </source>
</evidence>
<protein>
    <submittedName>
        <fullName evidence="1">Phosphoglycan beta 1,3 galactosyltransferase 4</fullName>
    </submittedName>
</protein>
<keyword evidence="1" id="KW-0328">Glycosyltransferase</keyword>
<evidence type="ECO:0000313" key="1">
    <source>
        <dbReference type="EMBL" id="KAK7199392.1"/>
    </source>
</evidence>
<dbReference type="EMBL" id="JAECZO010000337">
    <property type="protein sequence ID" value="KAK7199392.1"/>
    <property type="molecule type" value="Genomic_DNA"/>
</dbReference>
<proteinExistence type="predicted"/>
<comment type="caution">
    <text evidence="1">The sequence shown here is derived from an EMBL/GenBank/DDBJ whole genome shotgun (WGS) entry which is preliminary data.</text>
</comment>
<dbReference type="AlphaFoldDB" id="A0AAW0F2C9"/>
<accession>A0AAW0F2C9</accession>
<sequence>MKGDDDMYLKVPQYLSDLRYARGGVGRARNLTSEIPHGGVVPVTEVVHDDEECLFRLWWLYTTDTAYGNGVGYVLDRRLIQASMNLFDQSNAVLLRLVTMPYSPIFRNAYRSLVMDFEDVLVGRQVTGHGERVQKMCPRHRVCYLVDQETHVHQVLRPGPTKMRWVSTLEHYGMPAIPYYLHYYHKNEFRVAAEAKVALAHGANISDVEANATAQMHDWVRSQVPPTVVGLGSKLDVNWVLGPERVAHVMAEEDKVAVYDVRYRFRKRDVAECTFESLN</sequence>
<dbReference type="Proteomes" id="UP001430356">
    <property type="component" value="Unassembled WGS sequence"/>
</dbReference>